<organism evidence="3 4">
    <name type="scientific">Magnaporthiopsis poae (strain ATCC 64411 / 73-15)</name>
    <name type="common">Kentucky bluegrass fungus</name>
    <name type="synonym">Magnaporthe poae</name>
    <dbReference type="NCBI Taxonomy" id="644358"/>
    <lineage>
        <taxon>Eukaryota</taxon>
        <taxon>Fungi</taxon>
        <taxon>Dikarya</taxon>
        <taxon>Ascomycota</taxon>
        <taxon>Pezizomycotina</taxon>
        <taxon>Sordariomycetes</taxon>
        <taxon>Sordariomycetidae</taxon>
        <taxon>Magnaporthales</taxon>
        <taxon>Magnaporthaceae</taxon>
        <taxon>Magnaporthiopsis</taxon>
    </lineage>
</organism>
<keyword evidence="4" id="KW-1185">Reference proteome</keyword>
<dbReference type="EMBL" id="GL877113">
    <property type="protein sequence ID" value="KLU93136.1"/>
    <property type="molecule type" value="Genomic_DNA"/>
</dbReference>
<accession>A0A0C4EGS5</accession>
<dbReference type="EMBL" id="ADBL01003049">
    <property type="status" value="NOT_ANNOTATED_CDS"/>
    <property type="molecule type" value="Genomic_DNA"/>
</dbReference>
<evidence type="ECO:0000313" key="2">
    <source>
        <dbReference type="EMBL" id="KLU93136.1"/>
    </source>
</evidence>
<feature type="region of interest" description="Disordered" evidence="1">
    <location>
        <begin position="121"/>
        <end position="153"/>
    </location>
</feature>
<sequence length="197" mass="21254">MNHTHMGACNTLTVNQCSRENPVVEQAKLPARPPATGCTSTYNAEPSSPTCRLYWFPVFFLVLQTTPKQHPSSRGELHRQQGAGDAQGLRHAAGCPRGQCMTPLLGITNPSLLEEDLARKNTGVTEEDSTRRASSSIAEVPGRPLQRTGGQEDWAPSLGKEVVRLLQGGHCVYTTTASYQVLAGRAQPPTCAVSFQV</sequence>
<reference evidence="2" key="3">
    <citation type="submission" date="2011-03" db="EMBL/GenBank/DDBJ databases">
        <title>Annotation of Magnaporthe poae ATCC 64411.</title>
        <authorList>
            <person name="Ma L.-J."/>
            <person name="Dead R."/>
            <person name="Young S.K."/>
            <person name="Zeng Q."/>
            <person name="Gargeya S."/>
            <person name="Fitzgerald M."/>
            <person name="Haas B."/>
            <person name="Abouelleil A."/>
            <person name="Alvarado L."/>
            <person name="Arachchi H.M."/>
            <person name="Berlin A."/>
            <person name="Brown A."/>
            <person name="Chapman S.B."/>
            <person name="Chen Z."/>
            <person name="Dunbar C."/>
            <person name="Freedman E."/>
            <person name="Gearin G."/>
            <person name="Gellesch M."/>
            <person name="Goldberg J."/>
            <person name="Griggs A."/>
            <person name="Gujja S."/>
            <person name="Heiman D."/>
            <person name="Howarth C."/>
            <person name="Larson L."/>
            <person name="Lui A."/>
            <person name="MacDonald P.J.P."/>
            <person name="Mehta T."/>
            <person name="Montmayeur A."/>
            <person name="Murphy C."/>
            <person name="Neiman D."/>
            <person name="Pearson M."/>
            <person name="Priest M."/>
            <person name="Roberts A."/>
            <person name="Saif S."/>
            <person name="Shea T."/>
            <person name="Shenoy N."/>
            <person name="Sisk P."/>
            <person name="Stolte C."/>
            <person name="Sykes S."/>
            <person name="Yandava C."/>
            <person name="Wortman J."/>
            <person name="Nusbaum C."/>
            <person name="Birren B."/>
        </authorList>
    </citation>
    <scope>NUCLEOTIDE SEQUENCE</scope>
    <source>
        <strain evidence="2">ATCC 64411</strain>
    </source>
</reference>
<evidence type="ECO:0000313" key="3">
    <source>
        <dbReference type="EnsemblFungi" id="MAPG_12074T0"/>
    </source>
</evidence>
<proteinExistence type="predicted"/>
<reference evidence="2" key="1">
    <citation type="submission" date="2010-05" db="EMBL/GenBank/DDBJ databases">
        <title>The Genome Sequence of Magnaporthe poae strain ATCC 64411.</title>
        <authorList>
            <consortium name="The Broad Institute Genome Sequencing Platform"/>
            <consortium name="Broad Institute Genome Sequencing Center for Infectious Disease"/>
            <person name="Ma L.-J."/>
            <person name="Dead R."/>
            <person name="Young S."/>
            <person name="Zeng Q."/>
            <person name="Koehrsen M."/>
            <person name="Alvarado L."/>
            <person name="Berlin A."/>
            <person name="Chapman S.B."/>
            <person name="Chen Z."/>
            <person name="Freedman E."/>
            <person name="Gellesch M."/>
            <person name="Goldberg J."/>
            <person name="Griggs A."/>
            <person name="Gujja S."/>
            <person name="Heilman E.R."/>
            <person name="Heiman D."/>
            <person name="Hepburn T."/>
            <person name="Howarth C."/>
            <person name="Jen D."/>
            <person name="Larson L."/>
            <person name="Mehta T."/>
            <person name="Neiman D."/>
            <person name="Pearson M."/>
            <person name="Roberts A."/>
            <person name="Saif S."/>
            <person name="Shea T."/>
            <person name="Shenoy N."/>
            <person name="Sisk P."/>
            <person name="Stolte C."/>
            <person name="Sykes S."/>
            <person name="Walk T."/>
            <person name="White J."/>
            <person name="Yandava C."/>
            <person name="Haas B."/>
            <person name="Nusbaum C."/>
            <person name="Birren B."/>
        </authorList>
    </citation>
    <scope>NUCLEOTIDE SEQUENCE</scope>
    <source>
        <strain evidence="2">ATCC 64411</strain>
    </source>
</reference>
<evidence type="ECO:0000256" key="1">
    <source>
        <dbReference type="SAM" id="MobiDB-lite"/>
    </source>
</evidence>
<gene>
    <name evidence="2" type="ORF">MAPG_12074</name>
</gene>
<reference evidence="4" key="2">
    <citation type="submission" date="2010-05" db="EMBL/GenBank/DDBJ databases">
        <title>The genome sequence of Magnaporthe poae strain ATCC 64411.</title>
        <authorList>
            <person name="Ma L.-J."/>
            <person name="Dead R."/>
            <person name="Young S."/>
            <person name="Zeng Q."/>
            <person name="Koehrsen M."/>
            <person name="Alvarado L."/>
            <person name="Berlin A."/>
            <person name="Chapman S.B."/>
            <person name="Chen Z."/>
            <person name="Freedman E."/>
            <person name="Gellesch M."/>
            <person name="Goldberg J."/>
            <person name="Griggs A."/>
            <person name="Gujja S."/>
            <person name="Heilman E.R."/>
            <person name="Heiman D."/>
            <person name="Hepburn T."/>
            <person name="Howarth C."/>
            <person name="Jen D."/>
            <person name="Larson L."/>
            <person name="Mehta T."/>
            <person name="Neiman D."/>
            <person name="Pearson M."/>
            <person name="Roberts A."/>
            <person name="Saif S."/>
            <person name="Shea T."/>
            <person name="Shenoy N."/>
            <person name="Sisk P."/>
            <person name="Stolte C."/>
            <person name="Sykes S."/>
            <person name="Walk T."/>
            <person name="White J."/>
            <person name="Yandava C."/>
            <person name="Haas B."/>
            <person name="Nusbaum C."/>
            <person name="Birren B."/>
        </authorList>
    </citation>
    <scope>NUCLEOTIDE SEQUENCE [LARGE SCALE GENOMIC DNA]</scope>
    <source>
        <strain evidence="4">ATCC 64411 / 73-15</strain>
    </source>
</reference>
<protein>
    <submittedName>
        <fullName evidence="2 3">Uncharacterized protein</fullName>
    </submittedName>
</protein>
<dbReference type="AlphaFoldDB" id="A0A0C4EGS5"/>
<feature type="region of interest" description="Disordered" evidence="1">
    <location>
        <begin position="68"/>
        <end position="90"/>
    </location>
</feature>
<reference evidence="3" key="4">
    <citation type="journal article" date="2015" name="G3 (Bethesda)">
        <title>Genome sequences of three phytopathogenic species of the Magnaporthaceae family of fungi.</title>
        <authorList>
            <person name="Okagaki L.H."/>
            <person name="Nunes C.C."/>
            <person name="Sailsbery J."/>
            <person name="Clay B."/>
            <person name="Brown D."/>
            <person name="John T."/>
            <person name="Oh Y."/>
            <person name="Young N."/>
            <person name="Fitzgerald M."/>
            <person name="Haas B.J."/>
            <person name="Zeng Q."/>
            <person name="Young S."/>
            <person name="Adiconis X."/>
            <person name="Fan L."/>
            <person name="Levin J.Z."/>
            <person name="Mitchell T.K."/>
            <person name="Okubara P.A."/>
            <person name="Farman M.L."/>
            <person name="Kohn L.M."/>
            <person name="Birren B."/>
            <person name="Ma L.-J."/>
            <person name="Dean R.A."/>
        </authorList>
    </citation>
    <scope>NUCLEOTIDE SEQUENCE</scope>
    <source>
        <strain evidence="3">ATCC 64411 / 73-15</strain>
    </source>
</reference>
<dbReference type="VEuPathDB" id="FungiDB:MAPG_12074"/>
<evidence type="ECO:0000313" key="4">
    <source>
        <dbReference type="Proteomes" id="UP000011715"/>
    </source>
</evidence>
<name>A0A0C4EGS5_MAGP6</name>
<reference evidence="3" key="5">
    <citation type="submission" date="2015-06" db="UniProtKB">
        <authorList>
            <consortium name="EnsemblFungi"/>
        </authorList>
    </citation>
    <scope>IDENTIFICATION</scope>
    <source>
        <strain evidence="3">ATCC 64411</strain>
    </source>
</reference>
<dbReference type="Proteomes" id="UP000011715">
    <property type="component" value="Unassembled WGS sequence"/>
</dbReference>
<dbReference type="EnsemblFungi" id="MAPG_12074T0">
    <property type="protein sequence ID" value="MAPG_12074T0"/>
    <property type="gene ID" value="MAPG_12074"/>
</dbReference>